<gene>
    <name evidence="2" type="ORF">G6F64_001941</name>
</gene>
<organism evidence="2 3">
    <name type="scientific">Rhizopus oryzae</name>
    <name type="common">Mucormycosis agent</name>
    <name type="synonym">Rhizopus arrhizus var. delemar</name>
    <dbReference type="NCBI Taxonomy" id="64495"/>
    <lineage>
        <taxon>Eukaryota</taxon>
        <taxon>Fungi</taxon>
        <taxon>Fungi incertae sedis</taxon>
        <taxon>Mucoromycota</taxon>
        <taxon>Mucoromycotina</taxon>
        <taxon>Mucoromycetes</taxon>
        <taxon>Mucorales</taxon>
        <taxon>Mucorineae</taxon>
        <taxon>Rhizopodaceae</taxon>
        <taxon>Rhizopus</taxon>
    </lineage>
</organism>
<comment type="caution">
    <text evidence="2">The sequence shown here is derived from an EMBL/GenBank/DDBJ whole genome shotgun (WGS) entry which is preliminary data.</text>
</comment>
<evidence type="ECO:0000313" key="3">
    <source>
        <dbReference type="Proteomes" id="UP000716291"/>
    </source>
</evidence>
<accession>A0A9P6XH94</accession>
<keyword evidence="3" id="KW-1185">Reference proteome</keyword>
<dbReference type="OrthoDB" id="2285968at2759"/>
<protein>
    <recommendedName>
        <fullName evidence="4">Secreted protein</fullName>
    </recommendedName>
</protein>
<sequence length="207" mass="20870">MKFSLLLASLSSAFYFASANQFESFQLVKRDHGLPYSTLPTTSCAVPSSCSNIGTNVTCRCNDQITVCLNSNNQYCWGSQTLTSTSCPTVPTSCSSTLTGTNTTCLCNSNNVLCVDNANNYCYGSVSSGSVSLASLPTGASTSSSASASAAASSVAVTSAGASTINAPSNAATATSATTSSTSGSSQISVTSMFTLACVIVAYVATN</sequence>
<name>A0A9P6XH94_RHIOR</name>
<proteinExistence type="predicted"/>
<evidence type="ECO:0000313" key="2">
    <source>
        <dbReference type="EMBL" id="KAG1313828.1"/>
    </source>
</evidence>
<evidence type="ECO:0000256" key="1">
    <source>
        <dbReference type="SAM" id="SignalP"/>
    </source>
</evidence>
<dbReference type="EMBL" id="JAANQT010000159">
    <property type="protein sequence ID" value="KAG1313828.1"/>
    <property type="molecule type" value="Genomic_DNA"/>
</dbReference>
<evidence type="ECO:0008006" key="4">
    <source>
        <dbReference type="Google" id="ProtNLM"/>
    </source>
</evidence>
<feature type="signal peptide" evidence="1">
    <location>
        <begin position="1"/>
        <end position="19"/>
    </location>
</feature>
<keyword evidence="1" id="KW-0732">Signal</keyword>
<dbReference type="AlphaFoldDB" id="A0A9P6XH94"/>
<dbReference type="Proteomes" id="UP000716291">
    <property type="component" value="Unassembled WGS sequence"/>
</dbReference>
<reference evidence="2" key="1">
    <citation type="journal article" date="2020" name="Microb. Genom.">
        <title>Genetic diversity of clinical and environmental Mucorales isolates obtained from an investigation of mucormycosis cases among solid organ transplant recipients.</title>
        <authorList>
            <person name="Nguyen M.H."/>
            <person name="Kaul D."/>
            <person name="Muto C."/>
            <person name="Cheng S.J."/>
            <person name="Richter R.A."/>
            <person name="Bruno V.M."/>
            <person name="Liu G."/>
            <person name="Beyhan S."/>
            <person name="Sundermann A.J."/>
            <person name="Mounaud S."/>
            <person name="Pasculle A.W."/>
            <person name="Nierman W.C."/>
            <person name="Driscoll E."/>
            <person name="Cumbie R."/>
            <person name="Clancy C.J."/>
            <person name="Dupont C.L."/>
        </authorList>
    </citation>
    <scope>NUCLEOTIDE SEQUENCE</scope>
    <source>
        <strain evidence="2">GL11</strain>
    </source>
</reference>
<feature type="chain" id="PRO_5040273232" description="Secreted protein" evidence="1">
    <location>
        <begin position="20"/>
        <end position="207"/>
    </location>
</feature>